<keyword evidence="3" id="KW-1185">Reference proteome</keyword>
<accession>A0ABN7BHE0</accession>
<dbReference type="PANTHER" id="PTHR11440">
    <property type="entry name" value="LECITHIN-CHOLESTEROL ACYLTRANSFERASE-RELATED"/>
    <property type="match status" value="1"/>
</dbReference>
<keyword evidence="1" id="KW-0732">Signal</keyword>
<name>A0ABN7BHE0_9HEMI</name>
<protein>
    <submittedName>
        <fullName evidence="2">O-acyltransferase activity</fullName>
    </submittedName>
</protein>
<feature type="chain" id="PRO_5047123573" evidence="1">
    <location>
        <begin position="22"/>
        <end position="411"/>
    </location>
</feature>
<sequence length="411" mass="46586">MPCYVFFLATFSAIFVAVIESQKLPPAILIPGVGGSRFQAKLDRNSSAHFFCHKKAEIYTLWFNVEFLVPVLNLCWLDNIKLEYDVLTRKTSSRPGVEIIVPGFGDPQFVEWLDEGNRLVGYFKDLGNALVDMGYVRNVSLRGAPYDFRKGPTESGGFFENLQKLVEDTYKLNSGSKVALISHSMGSQMAAIFLRKQPQAWKDKYVECWISLNGVLAGSVKGLKTYVVGDNLNEFFTPTSVLKELQTSSPSLALLVPYRQVWGDKVLVETPFLNYSLANIEQFFIDSGNRAGWEMRQDQLPYLTLEPPNVEVHCLYGTEIPTIDGVKYKKQDDFPGYPTYTYGTGDGTVNLESLSYCRRWKREQTQPVHVREYPKVDHSQIIKDRSVHDYIADILWHKSTDGEINSNAIPV</sequence>
<dbReference type="InterPro" id="IPR029058">
    <property type="entry name" value="AB_hydrolase_fold"/>
</dbReference>
<dbReference type="Pfam" id="PF02450">
    <property type="entry name" value="LCAT"/>
    <property type="match status" value="2"/>
</dbReference>
<feature type="signal peptide" evidence="1">
    <location>
        <begin position="1"/>
        <end position="21"/>
    </location>
</feature>
<reference evidence="2 3" key="1">
    <citation type="submission" date="2023-09" db="EMBL/GenBank/DDBJ databases">
        <title>Nesidiocoris tenuis whole genome shotgun sequence.</title>
        <authorList>
            <person name="Shibata T."/>
            <person name="Shimoda M."/>
            <person name="Kobayashi T."/>
            <person name="Uehara T."/>
        </authorList>
    </citation>
    <scope>NUCLEOTIDE SEQUENCE [LARGE SCALE GENOMIC DNA]</scope>
    <source>
        <strain evidence="2 3">Japan</strain>
    </source>
</reference>
<dbReference type="Proteomes" id="UP001307889">
    <property type="component" value="Chromosome 15"/>
</dbReference>
<dbReference type="SUPFAM" id="SSF53474">
    <property type="entry name" value="alpha/beta-Hydrolases"/>
    <property type="match status" value="1"/>
</dbReference>
<evidence type="ECO:0000313" key="2">
    <source>
        <dbReference type="EMBL" id="BET03230.1"/>
    </source>
</evidence>
<proteinExistence type="predicted"/>
<dbReference type="InterPro" id="IPR003386">
    <property type="entry name" value="LACT/PDAT_acylTrfase"/>
</dbReference>
<evidence type="ECO:0000313" key="3">
    <source>
        <dbReference type="Proteomes" id="UP001307889"/>
    </source>
</evidence>
<dbReference type="Gene3D" id="3.40.50.1820">
    <property type="entry name" value="alpha/beta hydrolase"/>
    <property type="match status" value="1"/>
</dbReference>
<gene>
    <name evidence="2" type="ORF">NTJ_16048</name>
</gene>
<organism evidence="2 3">
    <name type="scientific">Nesidiocoris tenuis</name>
    <dbReference type="NCBI Taxonomy" id="355587"/>
    <lineage>
        <taxon>Eukaryota</taxon>
        <taxon>Metazoa</taxon>
        <taxon>Ecdysozoa</taxon>
        <taxon>Arthropoda</taxon>
        <taxon>Hexapoda</taxon>
        <taxon>Insecta</taxon>
        <taxon>Pterygota</taxon>
        <taxon>Neoptera</taxon>
        <taxon>Paraneoptera</taxon>
        <taxon>Hemiptera</taxon>
        <taxon>Heteroptera</taxon>
        <taxon>Panheteroptera</taxon>
        <taxon>Cimicomorpha</taxon>
        <taxon>Miridae</taxon>
        <taxon>Dicyphina</taxon>
        <taxon>Nesidiocoris</taxon>
    </lineage>
</organism>
<dbReference type="EMBL" id="AP028923">
    <property type="protein sequence ID" value="BET03230.1"/>
    <property type="molecule type" value="Genomic_DNA"/>
</dbReference>
<evidence type="ECO:0000256" key="1">
    <source>
        <dbReference type="SAM" id="SignalP"/>
    </source>
</evidence>